<dbReference type="OrthoDB" id="189997at2759"/>
<feature type="domain" description="Zn(2)-C6 fungal-type" evidence="9">
    <location>
        <begin position="17"/>
        <end position="47"/>
    </location>
</feature>
<dbReference type="Pfam" id="PF00172">
    <property type="entry name" value="Zn_clus"/>
    <property type="match status" value="1"/>
</dbReference>
<keyword evidence="6" id="KW-0804">Transcription</keyword>
<dbReference type="InterPro" id="IPR052202">
    <property type="entry name" value="Yeast_MetPath_Reg"/>
</dbReference>
<dbReference type="PANTHER" id="PTHR47782">
    <property type="entry name" value="ZN(II)2CYS6 TRANSCRIPTION FACTOR (EUROFUNG)-RELATED"/>
    <property type="match status" value="1"/>
</dbReference>
<dbReference type="CDD" id="cd00067">
    <property type="entry name" value="GAL4"/>
    <property type="match status" value="1"/>
</dbReference>
<dbReference type="GO" id="GO:0043565">
    <property type="term" value="F:sequence-specific DNA binding"/>
    <property type="evidence" value="ECO:0007669"/>
    <property type="project" value="TreeGrafter"/>
</dbReference>
<comment type="caution">
    <text evidence="10">The sequence shown here is derived from an EMBL/GenBank/DDBJ whole genome shotgun (WGS) entry which is preliminary data.</text>
</comment>
<dbReference type="EMBL" id="CAJVPG010000210">
    <property type="protein sequence ID" value="CAG8373730.1"/>
    <property type="molecule type" value="Genomic_DNA"/>
</dbReference>
<evidence type="ECO:0000256" key="1">
    <source>
        <dbReference type="ARBA" id="ARBA00004123"/>
    </source>
</evidence>
<dbReference type="Gene3D" id="4.10.240.10">
    <property type="entry name" value="Zn(2)-C6 fungal-type DNA-binding domain"/>
    <property type="match status" value="1"/>
</dbReference>
<name>A0A9W4J2E9_9EURO</name>
<dbReference type="SUPFAM" id="SSF57701">
    <property type="entry name" value="Zn2/Cys6 DNA-binding domain"/>
    <property type="match status" value="1"/>
</dbReference>
<dbReference type="Pfam" id="PF04082">
    <property type="entry name" value="Fungal_trans"/>
    <property type="match status" value="1"/>
</dbReference>
<dbReference type="GO" id="GO:0008270">
    <property type="term" value="F:zinc ion binding"/>
    <property type="evidence" value="ECO:0007669"/>
    <property type="project" value="InterPro"/>
</dbReference>
<keyword evidence="5" id="KW-0238">DNA-binding</keyword>
<evidence type="ECO:0000256" key="8">
    <source>
        <dbReference type="SAM" id="MobiDB-lite"/>
    </source>
</evidence>
<dbReference type="SMART" id="SM00066">
    <property type="entry name" value="GAL4"/>
    <property type="match status" value="1"/>
</dbReference>
<feature type="region of interest" description="Disordered" evidence="8">
    <location>
        <begin position="150"/>
        <end position="175"/>
    </location>
</feature>
<keyword evidence="2" id="KW-0479">Metal-binding</keyword>
<dbReference type="PROSITE" id="PS50048">
    <property type="entry name" value="ZN2_CY6_FUNGAL_2"/>
    <property type="match status" value="1"/>
</dbReference>
<dbReference type="PROSITE" id="PS00463">
    <property type="entry name" value="ZN2_CY6_FUNGAL_1"/>
    <property type="match status" value="1"/>
</dbReference>
<dbReference type="AlphaFoldDB" id="A0A9W4J2E9"/>
<evidence type="ECO:0000256" key="7">
    <source>
        <dbReference type="ARBA" id="ARBA00023242"/>
    </source>
</evidence>
<evidence type="ECO:0000256" key="6">
    <source>
        <dbReference type="ARBA" id="ARBA00023163"/>
    </source>
</evidence>
<evidence type="ECO:0000313" key="10">
    <source>
        <dbReference type="EMBL" id="CAG8373730.1"/>
    </source>
</evidence>
<dbReference type="Proteomes" id="UP001152649">
    <property type="component" value="Unassembled WGS sequence"/>
</dbReference>
<dbReference type="PANTHER" id="PTHR47782:SF1">
    <property type="entry name" value="PYRIMIDINE PATHWAY REGULATORY PROTEIN 1"/>
    <property type="match status" value="1"/>
</dbReference>
<proteinExistence type="predicted"/>
<evidence type="ECO:0000256" key="3">
    <source>
        <dbReference type="ARBA" id="ARBA00022833"/>
    </source>
</evidence>
<protein>
    <recommendedName>
        <fullName evidence="9">Zn(2)-C6 fungal-type domain-containing protein</fullName>
    </recommendedName>
</protein>
<dbReference type="GO" id="GO:0045944">
    <property type="term" value="P:positive regulation of transcription by RNA polymerase II"/>
    <property type="evidence" value="ECO:0007669"/>
    <property type="project" value="TreeGrafter"/>
</dbReference>
<evidence type="ECO:0000313" key="11">
    <source>
        <dbReference type="Proteomes" id="UP001152649"/>
    </source>
</evidence>
<accession>A0A9W4J2E9</accession>
<dbReference type="InterPro" id="IPR001138">
    <property type="entry name" value="Zn2Cys6_DnaBD"/>
</dbReference>
<sequence length="615" mass="69567">MPREQRRSNVRRANVTACTRCRSRKQRCDQKIPACSNCERAGADCVSTDIDGGVVPRSYVKSLEDRITYLETQLAVHNNDKPMQPSPGLFPDLEGDPVLTSPSFQACTAFEDLICQISTDCTRIQSLYKAHGDRNEDSVFQSILSDTMTRSSRVEKQSESQSLLEDLPPANPPPMPRKEATHRLIDIYFEHCDFYSPILSSKEGFLNMIEPLFHEECSEHTLTHFRALIVIGTSILLLNRVDFSVPAAKSESYFNAASRIFAQNPALTCTGDLSHLINLLLIIQYCCFASNITAAWHFLGIATRLAIELNLHKDRYASSDHSGVNEMRWLFWSLYTFERNLCVIIGRPFSFSDEAIDTPFPSIATSDPQSPLAIHLLKYRRLESEIYTTLNEKQSSNGAVLRKDLWRVGIYQRLQEWHASAPNVQRSTHLAPVEMLNGCFYNTLVLLYIPSRHFPSPSIEDLTILARAASDAIDCYKQTFQDGELRFFWRTVHNLFRSGVAIAYCAQSSICGLIPGLSQEATAASINICSSLLWGMVERYPAGRAYRDIFDRLANSVLNQRRSNDNLQDRNAYFQTEEETRFLFDDLTEGMTATLFAPNEFDALSWGFTTPPEAS</sequence>
<dbReference type="GO" id="GO:0000981">
    <property type="term" value="F:DNA-binding transcription factor activity, RNA polymerase II-specific"/>
    <property type="evidence" value="ECO:0007669"/>
    <property type="project" value="InterPro"/>
</dbReference>
<dbReference type="InterPro" id="IPR007219">
    <property type="entry name" value="XnlR_reg_dom"/>
</dbReference>
<evidence type="ECO:0000256" key="2">
    <source>
        <dbReference type="ARBA" id="ARBA00022723"/>
    </source>
</evidence>
<gene>
    <name evidence="10" type="ORF">PSALAMII_LOCUS5010</name>
</gene>
<keyword evidence="3" id="KW-0862">Zinc</keyword>
<evidence type="ECO:0000256" key="5">
    <source>
        <dbReference type="ARBA" id="ARBA00023125"/>
    </source>
</evidence>
<evidence type="ECO:0000259" key="9">
    <source>
        <dbReference type="PROSITE" id="PS50048"/>
    </source>
</evidence>
<organism evidence="10 11">
    <name type="scientific">Penicillium salamii</name>
    <dbReference type="NCBI Taxonomy" id="1612424"/>
    <lineage>
        <taxon>Eukaryota</taxon>
        <taxon>Fungi</taxon>
        <taxon>Dikarya</taxon>
        <taxon>Ascomycota</taxon>
        <taxon>Pezizomycotina</taxon>
        <taxon>Eurotiomycetes</taxon>
        <taxon>Eurotiomycetidae</taxon>
        <taxon>Eurotiales</taxon>
        <taxon>Aspergillaceae</taxon>
        <taxon>Penicillium</taxon>
    </lineage>
</organism>
<dbReference type="SMART" id="SM00906">
    <property type="entry name" value="Fungal_trans"/>
    <property type="match status" value="1"/>
</dbReference>
<dbReference type="InterPro" id="IPR036864">
    <property type="entry name" value="Zn2-C6_fun-type_DNA-bd_sf"/>
</dbReference>
<comment type="subcellular location">
    <subcellularLocation>
        <location evidence="1">Nucleus</location>
    </subcellularLocation>
</comment>
<reference evidence="10" key="1">
    <citation type="submission" date="2021-07" db="EMBL/GenBank/DDBJ databases">
        <authorList>
            <person name="Branca A.L. A."/>
        </authorList>
    </citation>
    <scope>NUCLEOTIDE SEQUENCE</scope>
</reference>
<dbReference type="CDD" id="cd12148">
    <property type="entry name" value="fungal_TF_MHR"/>
    <property type="match status" value="1"/>
</dbReference>
<keyword evidence="7" id="KW-0539">Nucleus</keyword>
<evidence type="ECO:0000256" key="4">
    <source>
        <dbReference type="ARBA" id="ARBA00023015"/>
    </source>
</evidence>
<keyword evidence="11" id="KW-1185">Reference proteome</keyword>
<dbReference type="CDD" id="cd14723">
    <property type="entry name" value="ZIP_Ppr1"/>
    <property type="match status" value="1"/>
</dbReference>
<dbReference type="GO" id="GO:0005634">
    <property type="term" value="C:nucleus"/>
    <property type="evidence" value="ECO:0007669"/>
    <property type="project" value="UniProtKB-SubCell"/>
</dbReference>
<dbReference type="GO" id="GO:0006351">
    <property type="term" value="P:DNA-templated transcription"/>
    <property type="evidence" value="ECO:0007669"/>
    <property type="project" value="InterPro"/>
</dbReference>
<keyword evidence="4" id="KW-0805">Transcription regulation</keyword>